<dbReference type="Proteomes" id="UP001418796">
    <property type="component" value="Unassembled WGS sequence"/>
</dbReference>
<sequence length="249" mass="29062">MKNQTKAFNSIQPLPDHHLIMVEGRATYYGKGLFDQNASIFKRVVHEYQFLREFLIGDGISHLYTTDNGSIWTGYFDEGIFGNWGWGDPRIKDSPPPIGEPGVIKWNSNGEQLFVNDRDRASIEDCYSMNVVSDDEIWFYYYGSFKVVHLKSGEYKEYDPFLEFASDLVVNETHLMLRVDADFYLYEIEEDGLKKIARLHLVNENDKKMGVANTSFDVRGDRMVFQSRQYLYDVRLHEIVEMVKEKMEG</sequence>
<dbReference type="EMBL" id="JBCITK010000001">
    <property type="protein sequence ID" value="MEN0641796.1"/>
    <property type="molecule type" value="Genomic_DNA"/>
</dbReference>
<organism evidence="1 2">
    <name type="scientific">Alkalicoccobacillus gibsonii</name>
    <dbReference type="NCBI Taxonomy" id="79881"/>
    <lineage>
        <taxon>Bacteria</taxon>
        <taxon>Bacillati</taxon>
        <taxon>Bacillota</taxon>
        <taxon>Bacilli</taxon>
        <taxon>Bacillales</taxon>
        <taxon>Bacillaceae</taxon>
        <taxon>Alkalicoccobacillus</taxon>
    </lineage>
</organism>
<comment type="caution">
    <text evidence="1">The sequence shown here is derived from an EMBL/GenBank/DDBJ whole genome shotgun (WGS) entry which is preliminary data.</text>
</comment>
<proteinExistence type="predicted"/>
<name>A0ABU9VD23_9BACI</name>
<evidence type="ECO:0000313" key="1">
    <source>
        <dbReference type="EMBL" id="MEN0641796.1"/>
    </source>
</evidence>
<reference evidence="1 2" key="1">
    <citation type="submission" date="2024-03" db="EMBL/GenBank/DDBJ databases">
        <title>Bacilli Hybrid Assemblies.</title>
        <authorList>
            <person name="Kovac J."/>
        </authorList>
    </citation>
    <scope>NUCLEOTIDE SEQUENCE [LARGE SCALE GENOMIC DNA]</scope>
    <source>
        <strain evidence="1 2">FSL R7-0666</strain>
    </source>
</reference>
<accession>A0ABU9VD23</accession>
<evidence type="ECO:0000313" key="2">
    <source>
        <dbReference type="Proteomes" id="UP001418796"/>
    </source>
</evidence>
<keyword evidence="2" id="KW-1185">Reference proteome</keyword>
<dbReference type="RefSeq" id="WP_343128983.1">
    <property type="nucleotide sequence ID" value="NZ_JBCITK010000001.1"/>
</dbReference>
<protein>
    <submittedName>
        <fullName evidence="1">Uncharacterized protein</fullName>
    </submittedName>
</protein>
<gene>
    <name evidence="1" type="ORF">MKY91_01280</name>
</gene>